<dbReference type="InterPro" id="IPR036291">
    <property type="entry name" value="NAD(P)-bd_dom_sf"/>
</dbReference>
<evidence type="ECO:0000313" key="5">
    <source>
        <dbReference type="Proteomes" id="UP001193389"/>
    </source>
</evidence>
<dbReference type="Pfam" id="PF08338">
    <property type="entry name" value="DUF1731"/>
    <property type="match status" value="1"/>
</dbReference>
<accession>A0A5K7SH86</accession>
<dbReference type="KEGG" id="anf:AQPE_5011"/>
<dbReference type="PANTHER" id="PTHR11092:SF0">
    <property type="entry name" value="EPIMERASE FAMILY PROTEIN SDR39U1"/>
    <property type="match status" value="1"/>
</dbReference>
<keyword evidence="5" id="KW-1185">Reference proteome</keyword>
<dbReference type="InterPro" id="IPR001509">
    <property type="entry name" value="Epimerase_deHydtase"/>
</dbReference>
<organism evidence="4 5">
    <name type="scientific">Aquipluma nitroreducens</name>
    <dbReference type="NCBI Taxonomy" id="2010828"/>
    <lineage>
        <taxon>Bacteria</taxon>
        <taxon>Pseudomonadati</taxon>
        <taxon>Bacteroidota</taxon>
        <taxon>Bacteroidia</taxon>
        <taxon>Marinilabiliales</taxon>
        <taxon>Prolixibacteraceae</taxon>
        <taxon>Aquipluma</taxon>
    </lineage>
</organism>
<dbReference type="PANTHER" id="PTHR11092">
    <property type="entry name" value="SUGAR NUCLEOTIDE EPIMERASE RELATED"/>
    <property type="match status" value="1"/>
</dbReference>
<evidence type="ECO:0000313" key="4">
    <source>
        <dbReference type="EMBL" id="BBE20817.1"/>
    </source>
</evidence>
<evidence type="ECO:0000256" key="1">
    <source>
        <dbReference type="ARBA" id="ARBA00009353"/>
    </source>
</evidence>
<dbReference type="Proteomes" id="UP001193389">
    <property type="component" value="Chromosome"/>
</dbReference>
<dbReference type="EMBL" id="AP018694">
    <property type="protein sequence ID" value="BBE20817.1"/>
    <property type="molecule type" value="Genomic_DNA"/>
</dbReference>
<gene>
    <name evidence="4" type="ORF">AQPE_5011</name>
</gene>
<feature type="domain" description="DUF1731" evidence="3">
    <location>
        <begin position="237"/>
        <end position="282"/>
    </location>
</feature>
<comment type="similarity">
    <text evidence="1">Belongs to the NAD(P)-dependent epimerase/dehydratase family. SDR39U1 subfamily.</text>
</comment>
<proteinExistence type="inferred from homology"/>
<dbReference type="Pfam" id="PF01370">
    <property type="entry name" value="Epimerase"/>
    <property type="match status" value="1"/>
</dbReference>
<reference evidence="4" key="1">
    <citation type="journal article" date="2020" name="Int. J. Syst. Evol. Microbiol.">
        <title>Aquipluma nitroreducens gen. nov. sp. nov., a novel facultatively anaerobic bacterium isolated from a freshwater lake.</title>
        <authorList>
            <person name="Watanabe M."/>
            <person name="Kojima H."/>
            <person name="Fukui M."/>
        </authorList>
    </citation>
    <scope>NUCLEOTIDE SEQUENCE</scope>
    <source>
        <strain evidence="4">MeG22</strain>
    </source>
</reference>
<dbReference type="Gene3D" id="3.40.50.720">
    <property type="entry name" value="NAD(P)-binding Rossmann-like Domain"/>
    <property type="match status" value="1"/>
</dbReference>
<dbReference type="RefSeq" id="WP_318348913.1">
    <property type="nucleotide sequence ID" value="NZ_AP018694.1"/>
</dbReference>
<dbReference type="InterPro" id="IPR010099">
    <property type="entry name" value="SDR39U1"/>
</dbReference>
<name>A0A5K7SH86_9BACT</name>
<feature type="domain" description="NAD-dependent epimerase/dehydratase" evidence="2">
    <location>
        <begin position="3"/>
        <end position="210"/>
    </location>
</feature>
<dbReference type="SUPFAM" id="SSF51735">
    <property type="entry name" value="NAD(P)-binding Rossmann-fold domains"/>
    <property type="match status" value="1"/>
</dbReference>
<dbReference type="InterPro" id="IPR013549">
    <property type="entry name" value="DUF1731"/>
</dbReference>
<dbReference type="NCBIfam" id="TIGR01777">
    <property type="entry name" value="yfcH"/>
    <property type="match status" value="1"/>
</dbReference>
<evidence type="ECO:0000259" key="2">
    <source>
        <dbReference type="Pfam" id="PF01370"/>
    </source>
</evidence>
<protein>
    <submittedName>
        <fullName evidence="4">Cell division inhibitor Slr1223, contains epimerase/dehydratase and DUF1731 domains</fullName>
    </submittedName>
</protein>
<sequence length="285" mass="31407">MKIAISGSNGYIAKNLIPLLEGANHVVTRIQRSELRDVDQLTNNLSDVDVVINLAGAPILTRWTKANKSKIIRSRIDSTQNIVRAINRLPIGNRPDLFISASAIGIYSPDKVHTEESISLSNDFVAEVVKNWENASADLNPDVRKVIFRIGLILGKEAKTIRSLVPVIKLGIGGKIGSGKQPFPFVHIADAIRAILWSIENENARGIYNLVAPENIDNKTFTRTLAKSLNRPAIFTVPELILKFALGEASALLLQSPQVEPERLLNEGFTFNFPDIESCINEIVQ</sequence>
<dbReference type="AlphaFoldDB" id="A0A5K7SH86"/>
<evidence type="ECO:0000259" key="3">
    <source>
        <dbReference type="Pfam" id="PF08338"/>
    </source>
</evidence>